<keyword evidence="4" id="KW-1185">Reference proteome</keyword>
<feature type="compositionally biased region" description="Basic and acidic residues" evidence="2">
    <location>
        <begin position="915"/>
        <end position="925"/>
    </location>
</feature>
<feature type="region of interest" description="Disordered" evidence="2">
    <location>
        <begin position="577"/>
        <end position="619"/>
    </location>
</feature>
<evidence type="ECO:0000313" key="3">
    <source>
        <dbReference type="EMBL" id="KAK6301677.1"/>
    </source>
</evidence>
<dbReference type="GO" id="GO:0034451">
    <property type="term" value="C:centriolar satellite"/>
    <property type="evidence" value="ECO:0007669"/>
    <property type="project" value="TreeGrafter"/>
</dbReference>
<feature type="region of interest" description="Disordered" evidence="2">
    <location>
        <begin position="959"/>
        <end position="1009"/>
    </location>
</feature>
<dbReference type="EMBL" id="JAGTTL010000026">
    <property type="protein sequence ID" value="KAK6301677.1"/>
    <property type="molecule type" value="Genomic_DNA"/>
</dbReference>
<dbReference type="GO" id="GO:0045931">
    <property type="term" value="P:positive regulation of mitotic cell cycle"/>
    <property type="evidence" value="ECO:0007669"/>
    <property type="project" value="TreeGrafter"/>
</dbReference>
<feature type="region of interest" description="Disordered" evidence="2">
    <location>
        <begin position="1057"/>
        <end position="1124"/>
    </location>
</feature>
<reference evidence="3 4" key="1">
    <citation type="submission" date="2021-04" db="EMBL/GenBank/DDBJ databases">
        <authorList>
            <person name="De Guttry C."/>
            <person name="Zahm M."/>
            <person name="Klopp C."/>
            <person name="Cabau C."/>
            <person name="Louis A."/>
            <person name="Berthelot C."/>
            <person name="Parey E."/>
            <person name="Roest Crollius H."/>
            <person name="Montfort J."/>
            <person name="Robinson-Rechavi M."/>
            <person name="Bucao C."/>
            <person name="Bouchez O."/>
            <person name="Gislard M."/>
            <person name="Lluch J."/>
            <person name="Milhes M."/>
            <person name="Lampietro C."/>
            <person name="Lopez Roques C."/>
            <person name="Donnadieu C."/>
            <person name="Braasch I."/>
            <person name="Desvignes T."/>
            <person name="Postlethwait J."/>
            <person name="Bobe J."/>
            <person name="Wedekind C."/>
            <person name="Guiguen Y."/>
        </authorList>
    </citation>
    <scope>NUCLEOTIDE SEQUENCE [LARGE SCALE GENOMIC DNA]</scope>
    <source>
        <strain evidence="3">Cs_M1</strain>
        <tissue evidence="3">Blood</tissue>
    </source>
</reference>
<evidence type="ECO:0000256" key="1">
    <source>
        <dbReference type="SAM" id="Coils"/>
    </source>
</evidence>
<keyword evidence="1" id="KW-0175">Coiled coil</keyword>
<gene>
    <name evidence="3" type="ORF">J4Q44_G00277300</name>
</gene>
<feature type="compositionally biased region" description="Polar residues" evidence="2">
    <location>
        <begin position="605"/>
        <end position="617"/>
    </location>
</feature>
<feature type="coiled-coil region" evidence="1">
    <location>
        <begin position="255"/>
        <end position="307"/>
    </location>
</feature>
<sequence>MQANDGADLDAQLASKEKEWKELQTLRVQQQEKSLRDAQEHLSLLRQRFQQLREDFRFNLAVLEERDRELERYDAMAARAQATETARQEELSQLRIQIAKLQEERESEAREVRRSQQRAAEHRLQLERLQSGQAGDLQKQREEYEGMRRDLQRRVQEVEGELALQKQEMMTDFDNEMRQREHEFNLRMDEMRAVVLSHELRVKLLSKETEVHSQAQAQAVEALKASEDLCQHTHTQLQHRHWEIKDITAVKDARIKELVDKLKALQTKRKREEEVYNKKHEQLDRGVREREAQLDALRDAHREQLRQAETHTGQLQAKLDAMVTHTHRTQRDNEDTLRERDQQIDRLCMELETTRSGWDTYITQVSKETVFKDTELLALQERESKLRTELDRSRGETERLVCVCVFFAGKRVIWMCVYVSGVNTVCVCVYVCVRACLLVCVRVYPRYKQQLFVGVEREKALEQRRIQVELEWQRRCEDNKAEHYLHSEELIQGLTQARDQASAELREKERELQDMVVLLHTVTMERDQALGQPIREQGNRPGGGVSVGELPSEEIHRLQQKNSSLRAVIAQMRRDMEDLSQPSHPPGPPDTSTQIPKGPLPQPPAQSSAKPTDSAAQPSLAVVGTPEYTQALEEEVAELKARCRHLEDKLEGSTRPLNTATVTPATTLVPIAPDNAYLQNHIRSLNETIGGLRVEKVANTAALRKQEVRVAHLEAALASLTQQCHAKQMEGEELRLELANQKRSWSSEETGLRQRLVAVEMELEEVRREKEEYQKGSILNNLETVALGNQVSALKMDIASRRDPIVCEESEMVRQLQEENLCLRQQRLSLGLRPGGAGGYGPGCGGVQGGKRNAPLSAHLLQSKLKQAVHCIARLTRDKQQLIEMGNRLRAQVTDAGLEVLQSASKTSLAPVSMEPERDPSRDTQHQQGRLSALEQLQYQLTTQELQYAQREQRKGAPIMVRPLLSESKNGDRERVTNPWGHGHKDTARHERPRTKENTPPPPLSQSLSSLRLDLGSRTASSPSGPLLLSSVATEGSLREVWQILDRGLSPSILTPRESCSERGDGELTRCELSEPSPGGQARGVKGCRAPVLERKKPARPSATARKTKTSARGGKIRNYNIKD</sequence>
<dbReference type="GO" id="GO:0007099">
    <property type="term" value="P:centriole replication"/>
    <property type="evidence" value="ECO:0007669"/>
    <property type="project" value="TreeGrafter"/>
</dbReference>
<dbReference type="PANTHER" id="PTHR46725">
    <property type="entry name" value="COILED-COIL DOMAIN-CONTAINING PROTEIN 57"/>
    <property type="match status" value="1"/>
</dbReference>
<feature type="coiled-coil region" evidence="1">
    <location>
        <begin position="28"/>
        <end position="168"/>
    </location>
</feature>
<name>A0AAN8L1V9_9TELE</name>
<dbReference type="AlphaFoldDB" id="A0AAN8L1V9"/>
<organism evidence="3 4">
    <name type="scientific">Coregonus suidteri</name>
    <dbReference type="NCBI Taxonomy" id="861788"/>
    <lineage>
        <taxon>Eukaryota</taxon>
        <taxon>Metazoa</taxon>
        <taxon>Chordata</taxon>
        <taxon>Craniata</taxon>
        <taxon>Vertebrata</taxon>
        <taxon>Euteleostomi</taxon>
        <taxon>Actinopterygii</taxon>
        <taxon>Neopterygii</taxon>
        <taxon>Teleostei</taxon>
        <taxon>Protacanthopterygii</taxon>
        <taxon>Salmoniformes</taxon>
        <taxon>Salmonidae</taxon>
        <taxon>Coregoninae</taxon>
        <taxon>Coregonus</taxon>
    </lineage>
</organism>
<dbReference type="GO" id="GO:0005876">
    <property type="term" value="C:spindle microtubule"/>
    <property type="evidence" value="ECO:0007669"/>
    <property type="project" value="TreeGrafter"/>
</dbReference>
<feature type="coiled-coil region" evidence="1">
    <location>
        <begin position="703"/>
        <end position="776"/>
    </location>
</feature>
<feature type="compositionally biased region" description="Basic and acidic residues" evidence="2">
    <location>
        <begin position="1059"/>
        <end position="1073"/>
    </location>
</feature>
<dbReference type="InterPro" id="IPR042481">
    <property type="entry name" value="CCDC57"/>
</dbReference>
<evidence type="ECO:0000256" key="2">
    <source>
        <dbReference type="SAM" id="MobiDB-lite"/>
    </source>
</evidence>
<feature type="coiled-coil region" evidence="1">
    <location>
        <begin position="491"/>
        <end position="518"/>
    </location>
</feature>
<protein>
    <recommendedName>
        <fullName evidence="5">Coiled-coil domain-containing protein 57</fullName>
    </recommendedName>
</protein>
<feature type="region of interest" description="Disordered" evidence="2">
    <location>
        <begin position="530"/>
        <end position="549"/>
    </location>
</feature>
<proteinExistence type="predicted"/>
<evidence type="ECO:0008006" key="5">
    <source>
        <dbReference type="Google" id="ProtNLM"/>
    </source>
</evidence>
<dbReference type="GO" id="GO:0005814">
    <property type="term" value="C:centriole"/>
    <property type="evidence" value="ECO:0007669"/>
    <property type="project" value="TreeGrafter"/>
</dbReference>
<feature type="compositionally biased region" description="Basic and acidic residues" evidence="2">
    <location>
        <begin position="983"/>
        <end position="997"/>
    </location>
</feature>
<dbReference type="PANTHER" id="PTHR46725:SF1">
    <property type="entry name" value="COILED-COIL DOMAIN-CONTAINING PROTEIN 57"/>
    <property type="match status" value="1"/>
</dbReference>
<evidence type="ECO:0000313" key="4">
    <source>
        <dbReference type="Proteomes" id="UP001356427"/>
    </source>
</evidence>
<accession>A0AAN8L1V9</accession>
<dbReference type="Proteomes" id="UP001356427">
    <property type="component" value="Unassembled WGS sequence"/>
</dbReference>
<dbReference type="GO" id="GO:0060271">
    <property type="term" value="P:cilium assembly"/>
    <property type="evidence" value="ECO:0007669"/>
    <property type="project" value="TreeGrafter"/>
</dbReference>
<comment type="caution">
    <text evidence="3">The sequence shown here is derived from an EMBL/GenBank/DDBJ whole genome shotgun (WGS) entry which is preliminary data.</text>
</comment>
<dbReference type="GO" id="GO:0007020">
    <property type="term" value="P:microtubule nucleation"/>
    <property type="evidence" value="ECO:0007669"/>
    <property type="project" value="TreeGrafter"/>
</dbReference>
<feature type="region of interest" description="Disordered" evidence="2">
    <location>
        <begin position="904"/>
        <end position="929"/>
    </location>
</feature>